<evidence type="ECO:0000256" key="4">
    <source>
        <dbReference type="ARBA" id="ARBA00022705"/>
    </source>
</evidence>
<keyword evidence="5" id="KW-0239">DNA-directed DNA polymerase</keyword>
<dbReference type="GO" id="GO:0003887">
    <property type="term" value="F:DNA-directed DNA polymerase activity"/>
    <property type="evidence" value="ECO:0007669"/>
    <property type="project" value="UniProtKB-KW"/>
</dbReference>
<dbReference type="NCBIfam" id="TIGR00594">
    <property type="entry name" value="polc"/>
    <property type="match status" value="1"/>
</dbReference>
<dbReference type="InterPro" id="IPR010994">
    <property type="entry name" value="RuvA_2-like"/>
</dbReference>
<name>A0A454CA38_METHO</name>
<dbReference type="SUPFAM" id="SSF47781">
    <property type="entry name" value="RuvA domain 2-like"/>
    <property type="match status" value="1"/>
</dbReference>
<evidence type="ECO:0000256" key="1">
    <source>
        <dbReference type="ARBA" id="ARBA00012417"/>
    </source>
</evidence>
<dbReference type="InterPro" id="IPR016195">
    <property type="entry name" value="Pol/histidinol_Pase-like"/>
</dbReference>
<dbReference type="InterPro" id="IPR041931">
    <property type="entry name" value="DNA_pol3_alpha_thumb_dom"/>
</dbReference>
<dbReference type="Gene3D" id="1.10.10.1600">
    <property type="entry name" value="Bacterial DNA polymerase III alpha subunit, thumb domain"/>
    <property type="match status" value="1"/>
</dbReference>
<protein>
    <recommendedName>
        <fullName evidence="1">DNA-directed DNA polymerase</fullName>
        <ecNumber evidence="1">2.7.7.7</ecNumber>
    </recommendedName>
</protein>
<dbReference type="InterPro" id="IPR011708">
    <property type="entry name" value="DNA_pol3_alpha_NTPase_dom"/>
</dbReference>
<organism evidence="8 9">
    <name type="scientific">Metamycoplasma hominis</name>
    <name type="common">Mycoplasma hominis</name>
    <dbReference type="NCBI Taxonomy" id="2098"/>
    <lineage>
        <taxon>Bacteria</taxon>
        <taxon>Bacillati</taxon>
        <taxon>Mycoplasmatota</taxon>
        <taxon>Mycoplasmoidales</taxon>
        <taxon>Metamycoplasmataceae</taxon>
        <taxon>Metamycoplasma</taxon>
    </lineage>
</organism>
<reference evidence="8 9" key="2">
    <citation type="submission" date="2018-10" db="EMBL/GenBank/DDBJ databases">
        <title>Detection and isolation of Mycoplasma hominis as a predominant microorganism from pelvic cavity of patient with salpingitis and tubo-ovarian abscess.</title>
        <authorList>
            <person name="Guschin A.E."/>
            <person name="Khayrullina G.A."/>
            <person name="Rakovskaya I.V."/>
            <person name="Shelenkov A.A."/>
            <person name="Shagin D.A."/>
        </authorList>
    </citation>
    <scope>NUCLEOTIDE SEQUENCE [LARGE SCALE GENOMIC DNA]</scope>
    <source>
        <strain evidence="9">TOA</strain>
    </source>
</reference>
<dbReference type="AlphaFoldDB" id="A0A454CA38"/>
<dbReference type="GO" id="GO:0008408">
    <property type="term" value="F:3'-5' exonuclease activity"/>
    <property type="evidence" value="ECO:0007669"/>
    <property type="project" value="InterPro"/>
</dbReference>
<gene>
    <name evidence="8" type="primary">dnaE</name>
    <name evidence="8" type="ORF">KN71_002605</name>
</gene>
<sequence>MKLINLHLNTIFSFLESTITINDFIQELLNNNIEYFGITEHCNFYSMPYFLNEARKHDLKPIFGLDVNVKIENNLYRFIVYCRNKESFMNLKMLSLNYGKKGYIDLAEIRDYSNLIWIEHPIFGYYKKTNNILEIQNHYFAISQYDIDNSEIQNIFDKCLLINHNSILKYDDNSIIKTMSNISNNKIFESIYEEFKIDIETKNNSKLEELIERTNNFAKKLYFEIETKGFKMPKFKNDKNFASNEYLKLLLFKSIREKFDKYSWTDEYQQRFLKELKVIEDLNFADYFLVVQDWVNWAKNNNIKIGPGRGSAAGSLIGYLLNITEVDPIKYDLIFERFLNSNRVTMPDIDIDVQDNKRNDVIEYLLKKYGHEFVANIVTFSSLGKKSAIRDILRINNIAPTLINEISKNIENDEQDLLVEYNENKNLQLSLAKLNPNDESFSTRILNQAARISGFYRQIGTHAAGLVISDQPVISIAPVQYNSENFLQTQISMEYLEDFGLVKMDILGLKTLTTISNIVDLIYQNQSLKINLKDIDLTDQKTLELLSSGHTRGVFQVESPIMIKALRQVKVNNFEDIVAIISLNRPGPMKNVSVYAKRKFGLESIPKINNEYDKILDSTYGIIVYQEQIMKIAQVVAKMTFIEADNLRRIISKKKVNEMEDIKSIFIERAMKNGYEKSLATNIFNSIEKFASYGFNRSHAVSYSIITFQMAFLKAHYPLEFYTSCISSAHGSQDTIAKFVNEASECGVEIVSPDINLSESEAIIKNRKIILPLTLIKGLGPEIANSIVENRSKYGPYKNFLDFLLKISSSQSIGKSTIELLIKANTLRSFNYNQNTLLNEIQKNNTDTMLFIKMFKNNIEGVSPNIINSYKPSEILNQDIMFEKKNEIELLGQVYNFNSSASNGMPGQTSFIDMHVGNEYLAIVNCTNIKQKISKKGNNYFELDLEANMQKIRAFYFTSNQEILNVKGKTIKVTLEKRNENIFYLRSIKEVLNEER</sequence>
<evidence type="ECO:0000313" key="9">
    <source>
        <dbReference type="Proteomes" id="UP000029712"/>
    </source>
</evidence>
<dbReference type="InterPro" id="IPR003141">
    <property type="entry name" value="Pol/His_phosphatase_N"/>
</dbReference>
<dbReference type="Gene3D" id="1.10.150.870">
    <property type="match status" value="1"/>
</dbReference>
<proteinExistence type="predicted"/>
<reference evidence="8 9" key="1">
    <citation type="submission" date="2014-08" db="EMBL/GenBank/DDBJ databases">
        <authorList>
            <person name="Kuleshov K."/>
            <person name="Dedkov V."/>
            <person name="Markelov M."/>
            <person name="Pimkina E."/>
        </authorList>
    </citation>
    <scope>NUCLEOTIDE SEQUENCE [LARGE SCALE GENOMIC DNA]</scope>
    <source>
        <strain evidence="9">TOA</strain>
    </source>
</reference>
<dbReference type="EMBL" id="CP033021">
    <property type="protein sequence ID" value="AYN65564.1"/>
    <property type="molecule type" value="Genomic_DNA"/>
</dbReference>
<dbReference type="Pfam" id="PF14579">
    <property type="entry name" value="HHH_6"/>
    <property type="match status" value="1"/>
</dbReference>
<dbReference type="Pfam" id="PF02811">
    <property type="entry name" value="PHP"/>
    <property type="match status" value="1"/>
</dbReference>
<dbReference type="Gene3D" id="3.20.20.140">
    <property type="entry name" value="Metal-dependent hydrolases"/>
    <property type="match status" value="1"/>
</dbReference>
<dbReference type="InterPro" id="IPR029460">
    <property type="entry name" value="DNAPol_HHH"/>
</dbReference>
<evidence type="ECO:0000256" key="6">
    <source>
        <dbReference type="ARBA" id="ARBA00049244"/>
    </source>
</evidence>
<feature type="domain" description="Polymerase/histidinol phosphatase N-terminal" evidence="7">
    <location>
        <begin position="4"/>
        <end position="71"/>
    </location>
</feature>
<accession>A0A454CA38</accession>
<dbReference type="CDD" id="cd07431">
    <property type="entry name" value="PHP_PolIIIA"/>
    <property type="match status" value="1"/>
</dbReference>
<dbReference type="RefSeq" id="WP_036438767.1">
    <property type="nucleotide sequence ID" value="NZ_CP033021.1"/>
</dbReference>
<evidence type="ECO:0000256" key="2">
    <source>
        <dbReference type="ARBA" id="ARBA00022679"/>
    </source>
</evidence>
<comment type="catalytic activity">
    <reaction evidence="6">
        <text>DNA(n) + a 2'-deoxyribonucleoside 5'-triphosphate = DNA(n+1) + diphosphate</text>
        <dbReference type="Rhea" id="RHEA:22508"/>
        <dbReference type="Rhea" id="RHEA-COMP:17339"/>
        <dbReference type="Rhea" id="RHEA-COMP:17340"/>
        <dbReference type="ChEBI" id="CHEBI:33019"/>
        <dbReference type="ChEBI" id="CHEBI:61560"/>
        <dbReference type="ChEBI" id="CHEBI:173112"/>
        <dbReference type="EC" id="2.7.7.7"/>
    </reaction>
</comment>
<dbReference type="EC" id="2.7.7.7" evidence="1"/>
<dbReference type="PANTHER" id="PTHR32294:SF0">
    <property type="entry name" value="DNA POLYMERASE III SUBUNIT ALPHA"/>
    <property type="match status" value="1"/>
</dbReference>
<dbReference type="OrthoDB" id="9803237at2"/>
<dbReference type="GO" id="GO:0006260">
    <property type="term" value="P:DNA replication"/>
    <property type="evidence" value="ECO:0007669"/>
    <property type="project" value="UniProtKB-KW"/>
</dbReference>
<evidence type="ECO:0000259" key="7">
    <source>
        <dbReference type="SMART" id="SM00481"/>
    </source>
</evidence>
<evidence type="ECO:0000256" key="3">
    <source>
        <dbReference type="ARBA" id="ARBA00022695"/>
    </source>
</evidence>
<dbReference type="PANTHER" id="PTHR32294">
    <property type="entry name" value="DNA POLYMERASE III SUBUNIT ALPHA"/>
    <property type="match status" value="1"/>
</dbReference>
<keyword evidence="4" id="KW-0235">DNA replication</keyword>
<dbReference type="Pfam" id="PF17657">
    <property type="entry name" value="DNA_pol3_finger"/>
    <property type="match status" value="1"/>
</dbReference>
<keyword evidence="2 8" id="KW-0808">Transferase</keyword>
<dbReference type="SUPFAM" id="SSF89550">
    <property type="entry name" value="PHP domain-like"/>
    <property type="match status" value="1"/>
</dbReference>
<evidence type="ECO:0000256" key="5">
    <source>
        <dbReference type="ARBA" id="ARBA00022932"/>
    </source>
</evidence>
<dbReference type="InterPro" id="IPR004013">
    <property type="entry name" value="PHP_dom"/>
</dbReference>
<dbReference type="Pfam" id="PF07733">
    <property type="entry name" value="DNA_pol3_alpha"/>
    <property type="match status" value="1"/>
</dbReference>
<dbReference type="InterPro" id="IPR004805">
    <property type="entry name" value="DnaE2/DnaE/PolC"/>
</dbReference>
<dbReference type="SMART" id="SM00481">
    <property type="entry name" value="POLIIIAc"/>
    <property type="match status" value="1"/>
</dbReference>
<dbReference type="InterPro" id="IPR040982">
    <property type="entry name" value="DNA_pol3_finger"/>
</dbReference>
<dbReference type="Proteomes" id="UP000029712">
    <property type="component" value="Chromosome"/>
</dbReference>
<keyword evidence="3 8" id="KW-0548">Nucleotidyltransferase</keyword>
<evidence type="ECO:0000313" key="8">
    <source>
        <dbReference type="EMBL" id="AYN65564.1"/>
    </source>
</evidence>